<evidence type="ECO:0000256" key="1">
    <source>
        <dbReference type="ARBA" id="ARBA00005594"/>
    </source>
</evidence>
<dbReference type="PRINTS" id="PR01039">
    <property type="entry name" value="TRNASYNTHTRP"/>
</dbReference>
<dbReference type="Proteomes" id="UP000194280">
    <property type="component" value="Unassembled WGS sequence"/>
</dbReference>
<name>A0A1Z5TA58_HORWE</name>
<keyword evidence="5 10" id="KW-0547">Nucleotide-binding</keyword>
<dbReference type="InterPro" id="IPR014729">
    <property type="entry name" value="Rossmann-like_a/b/a_fold"/>
</dbReference>
<keyword evidence="6 10" id="KW-0067">ATP-binding</keyword>
<feature type="region of interest" description="Disordered" evidence="11">
    <location>
        <begin position="442"/>
        <end position="533"/>
    </location>
</feature>
<evidence type="ECO:0000256" key="6">
    <source>
        <dbReference type="ARBA" id="ARBA00022840"/>
    </source>
</evidence>
<evidence type="ECO:0000313" key="13">
    <source>
        <dbReference type="Proteomes" id="UP000194280"/>
    </source>
</evidence>
<dbReference type="PROSITE" id="PS00178">
    <property type="entry name" value="AA_TRNA_LIGASE_I"/>
    <property type="match status" value="1"/>
</dbReference>
<comment type="similarity">
    <text evidence="1 10">Belongs to the class-I aminoacyl-tRNA synthetase family.</text>
</comment>
<feature type="region of interest" description="Disordered" evidence="11">
    <location>
        <begin position="1"/>
        <end position="33"/>
    </location>
</feature>
<dbReference type="FunFam" id="1.10.240.10:FF:000003">
    <property type="entry name" value="Tryptophan--tRNA ligase, cytoplasmic"/>
    <property type="match status" value="1"/>
</dbReference>
<evidence type="ECO:0000256" key="8">
    <source>
        <dbReference type="ARBA" id="ARBA00023146"/>
    </source>
</evidence>
<dbReference type="VEuPathDB" id="FungiDB:BTJ68_05726"/>
<dbReference type="Gene3D" id="3.40.50.620">
    <property type="entry name" value="HUPs"/>
    <property type="match status" value="1"/>
</dbReference>
<dbReference type="GO" id="GO:0005737">
    <property type="term" value="C:cytoplasm"/>
    <property type="evidence" value="ECO:0007669"/>
    <property type="project" value="TreeGrafter"/>
</dbReference>
<reference evidence="12 13" key="1">
    <citation type="submission" date="2017-01" db="EMBL/GenBank/DDBJ databases">
        <title>The recent genome duplication of the halophilic yeast Hortaea werneckii: insights from long-read sequencing.</title>
        <authorList>
            <person name="Sinha S."/>
            <person name="Flibotte S."/>
            <person name="Neira M."/>
            <person name="Lenassi M."/>
            <person name="Gostincar C."/>
            <person name="Stajich J.E."/>
            <person name="Nislow C.E."/>
        </authorList>
    </citation>
    <scope>NUCLEOTIDE SEQUENCE [LARGE SCALE GENOMIC DNA]</scope>
    <source>
        <strain evidence="12 13">EXF-2000</strain>
    </source>
</reference>
<dbReference type="EC" id="6.1.1.2" evidence="2"/>
<dbReference type="EMBL" id="MUNK01000084">
    <property type="protein sequence ID" value="OTA32919.1"/>
    <property type="molecule type" value="Genomic_DNA"/>
</dbReference>
<dbReference type="InParanoid" id="A0A1Z5TA58"/>
<dbReference type="InterPro" id="IPR002305">
    <property type="entry name" value="aa-tRNA-synth_Ic"/>
</dbReference>
<dbReference type="PANTHER" id="PTHR10055:SF1">
    <property type="entry name" value="TRYPTOPHAN--TRNA LIGASE, CYTOPLASMIC"/>
    <property type="match status" value="1"/>
</dbReference>
<keyword evidence="13" id="KW-1185">Reference proteome</keyword>
<dbReference type="OrthoDB" id="10261385at2759"/>
<organism evidence="12 13">
    <name type="scientific">Hortaea werneckii EXF-2000</name>
    <dbReference type="NCBI Taxonomy" id="1157616"/>
    <lineage>
        <taxon>Eukaryota</taxon>
        <taxon>Fungi</taxon>
        <taxon>Dikarya</taxon>
        <taxon>Ascomycota</taxon>
        <taxon>Pezizomycotina</taxon>
        <taxon>Dothideomycetes</taxon>
        <taxon>Dothideomycetidae</taxon>
        <taxon>Mycosphaerellales</taxon>
        <taxon>Teratosphaeriaceae</taxon>
        <taxon>Hortaea</taxon>
    </lineage>
</organism>
<dbReference type="GO" id="GO:0005524">
    <property type="term" value="F:ATP binding"/>
    <property type="evidence" value="ECO:0007669"/>
    <property type="project" value="UniProtKB-KW"/>
</dbReference>
<feature type="compositionally biased region" description="Basic and acidic residues" evidence="11">
    <location>
        <begin position="12"/>
        <end position="22"/>
    </location>
</feature>
<keyword evidence="4 10" id="KW-0436">Ligase</keyword>
<dbReference type="PANTHER" id="PTHR10055">
    <property type="entry name" value="TRYPTOPHANYL-TRNA SYNTHETASE"/>
    <property type="match status" value="1"/>
</dbReference>
<accession>A0A1Z5TA58</accession>
<evidence type="ECO:0000256" key="3">
    <source>
        <dbReference type="ARBA" id="ARBA00013782"/>
    </source>
</evidence>
<keyword evidence="8 10" id="KW-0030">Aminoacyl-tRNA synthetase</keyword>
<evidence type="ECO:0000256" key="5">
    <source>
        <dbReference type="ARBA" id="ARBA00022741"/>
    </source>
</evidence>
<dbReference type="STRING" id="1157616.A0A1Z5TA58"/>
<proteinExistence type="inferred from homology"/>
<evidence type="ECO:0000256" key="11">
    <source>
        <dbReference type="SAM" id="MobiDB-lite"/>
    </source>
</evidence>
<dbReference type="SUPFAM" id="SSF52374">
    <property type="entry name" value="Nucleotidylyl transferase"/>
    <property type="match status" value="1"/>
</dbReference>
<evidence type="ECO:0000256" key="4">
    <source>
        <dbReference type="ARBA" id="ARBA00022598"/>
    </source>
</evidence>
<evidence type="ECO:0000313" key="12">
    <source>
        <dbReference type="EMBL" id="OTA32919.1"/>
    </source>
</evidence>
<keyword evidence="7 10" id="KW-0648">Protein biosynthesis</keyword>
<dbReference type="GO" id="GO:0006436">
    <property type="term" value="P:tryptophanyl-tRNA aminoacylation"/>
    <property type="evidence" value="ECO:0007669"/>
    <property type="project" value="InterPro"/>
</dbReference>
<feature type="compositionally biased region" description="Gly residues" evidence="11">
    <location>
        <begin position="464"/>
        <end position="474"/>
    </location>
</feature>
<feature type="compositionally biased region" description="Low complexity" evidence="11">
    <location>
        <begin position="523"/>
        <end position="533"/>
    </location>
</feature>
<evidence type="ECO:0000256" key="9">
    <source>
        <dbReference type="ARBA" id="ARBA00030268"/>
    </source>
</evidence>
<feature type="compositionally biased region" description="Basic and acidic residues" evidence="11">
    <location>
        <begin position="475"/>
        <end position="502"/>
    </location>
</feature>
<gene>
    <name evidence="12" type="ORF">BTJ68_05726</name>
</gene>
<dbReference type="InterPro" id="IPR002306">
    <property type="entry name" value="Trp-tRNA-ligase"/>
</dbReference>
<protein>
    <recommendedName>
        <fullName evidence="3">Tryptophan--tRNA ligase, cytoplasmic</fullName>
        <ecNumber evidence="2">6.1.1.2</ecNumber>
    </recommendedName>
    <alternativeName>
        <fullName evidence="9">Tryptophanyl-tRNA synthetase</fullName>
    </alternativeName>
</protein>
<dbReference type="AlphaFoldDB" id="A0A1Z5TA58"/>
<dbReference type="Pfam" id="PF00579">
    <property type="entry name" value="tRNA-synt_1b"/>
    <property type="match status" value="1"/>
</dbReference>
<dbReference type="NCBIfam" id="TIGR00233">
    <property type="entry name" value="trpS"/>
    <property type="match status" value="1"/>
</dbReference>
<sequence>MASPSAVGANPKAEELQEEKKKPSGQQIDPYNVAGEVDESGNIKAIDYDRLIQEFGVQPLTEDHLKRFEQVTGKPAHRLMRRKLFFSHRDFDKILDTYEQYGTFMLYTGRGPSSGSMHLGHTVPFLFTKELQEMFDVPLVIMLTDDEKYLYTRSKNDGTQKKGAGVEDFLQFAHENIKDIIALGFDPNKTFIYTDYEFLGGHFYWNTSEFESMITLNQAQGAFGFGGSTNIGLIAYGAKQCVAAFPSSYPDLFGLPDYRAPDYNPQGMRRHKPLSKIPTLIPCAIDQEPYFRILRDRCDRMTDPHPKTCLILSKFLTALQGPGGKMSASDANSAIFMSDTASQIKNKINRHAFSGGRESLEEHRQLGGNPDVDVAYTYLSYFLESDAELADLANKYRSGEMLTGEMKQRCIAELQKFVGAFQERRAKVDQGVMREYMRPRKLVWGGNPSPTKPVGKSGEEAGSAGEGAGDGAAGGEKRADGRGTKGERKAAKRAAQKEEKLAARPKQQPQQQQQRGSGEDGTAPAPAASSEAS</sequence>
<dbReference type="FunCoup" id="A0A1Z5TA58">
    <property type="interactions" value="1863"/>
</dbReference>
<evidence type="ECO:0000256" key="2">
    <source>
        <dbReference type="ARBA" id="ARBA00013161"/>
    </source>
</evidence>
<dbReference type="Gene3D" id="1.10.240.10">
    <property type="entry name" value="Tyrosyl-Transfer RNA Synthetase"/>
    <property type="match status" value="1"/>
</dbReference>
<evidence type="ECO:0000256" key="7">
    <source>
        <dbReference type="ARBA" id="ARBA00022917"/>
    </source>
</evidence>
<comment type="caution">
    <text evidence="12">The sequence shown here is derived from an EMBL/GenBank/DDBJ whole genome shotgun (WGS) entry which is preliminary data.</text>
</comment>
<dbReference type="GO" id="GO:0004830">
    <property type="term" value="F:tryptophan-tRNA ligase activity"/>
    <property type="evidence" value="ECO:0007669"/>
    <property type="project" value="UniProtKB-EC"/>
</dbReference>
<dbReference type="InterPro" id="IPR001412">
    <property type="entry name" value="aa-tRNA-synth_I_CS"/>
</dbReference>
<evidence type="ECO:0000256" key="10">
    <source>
        <dbReference type="RuleBase" id="RU363036"/>
    </source>
</evidence>